<dbReference type="InterPro" id="IPR002347">
    <property type="entry name" value="SDR_fam"/>
</dbReference>
<dbReference type="EMBL" id="CAUWAG010000008">
    <property type="protein sequence ID" value="CAJ2506206.1"/>
    <property type="molecule type" value="Genomic_DNA"/>
</dbReference>
<dbReference type="GO" id="GO:0016491">
    <property type="term" value="F:oxidoreductase activity"/>
    <property type="evidence" value="ECO:0007669"/>
    <property type="project" value="UniProtKB-KW"/>
</dbReference>
<keyword evidence="3" id="KW-1185">Reference proteome</keyword>
<keyword evidence="1" id="KW-0560">Oxidoreductase</keyword>
<evidence type="ECO:0000313" key="2">
    <source>
        <dbReference type="EMBL" id="CAJ2506206.1"/>
    </source>
</evidence>
<organism evidence="2 3">
    <name type="scientific">Anthostomella pinea</name>
    <dbReference type="NCBI Taxonomy" id="933095"/>
    <lineage>
        <taxon>Eukaryota</taxon>
        <taxon>Fungi</taxon>
        <taxon>Dikarya</taxon>
        <taxon>Ascomycota</taxon>
        <taxon>Pezizomycotina</taxon>
        <taxon>Sordariomycetes</taxon>
        <taxon>Xylariomycetidae</taxon>
        <taxon>Xylariales</taxon>
        <taxon>Xylariaceae</taxon>
        <taxon>Anthostomella</taxon>
    </lineage>
</organism>
<gene>
    <name evidence="2" type="ORF">KHLLAP_LOCUS6674</name>
</gene>
<dbReference type="AlphaFoldDB" id="A0AAI8VKQ2"/>
<protein>
    <submittedName>
        <fullName evidence="2">Uu.00g003360.m01.CDS01</fullName>
    </submittedName>
</protein>
<comment type="caution">
    <text evidence="2">The sequence shown here is derived from an EMBL/GenBank/DDBJ whole genome shotgun (WGS) entry which is preliminary data.</text>
</comment>
<dbReference type="SUPFAM" id="SSF51735">
    <property type="entry name" value="NAD(P)-binding Rossmann-fold domains"/>
    <property type="match status" value="1"/>
</dbReference>
<reference evidence="2" key="1">
    <citation type="submission" date="2023-10" db="EMBL/GenBank/DDBJ databases">
        <authorList>
            <person name="Hackl T."/>
        </authorList>
    </citation>
    <scope>NUCLEOTIDE SEQUENCE</scope>
</reference>
<dbReference type="InterPro" id="IPR036291">
    <property type="entry name" value="NAD(P)-bd_dom_sf"/>
</dbReference>
<dbReference type="Gene3D" id="3.40.50.720">
    <property type="entry name" value="NAD(P)-binding Rossmann-like Domain"/>
    <property type="match status" value="1"/>
</dbReference>
<proteinExistence type="predicted"/>
<dbReference type="Pfam" id="PF00106">
    <property type="entry name" value="adh_short"/>
    <property type="match status" value="1"/>
</dbReference>
<evidence type="ECO:0000313" key="3">
    <source>
        <dbReference type="Proteomes" id="UP001295740"/>
    </source>
</evidence>
<dbReference type="Proteomes" id="UP001295740">
    <property type="component" value="Unassembled WGS sequence"/>
</dbReference>
<name>A0AAI8VKQ2_9PEZI</name>
<dbReference type="PANTHER" id="PTHR43157">
    <property type="entry name" value="PHOSPHATIDYLINOSITOL-GLYCAN BIOSYNTHESIS CLASS F PROTEIN-RELATED"/>
    <property type="match status" value="1"/>
</dbReference>
<accession>A0AAI8VKQ2</accession>
<sequence length="313" mass="34425">MNEKREFPIEPKVAAFVLGTFIPSQLFAHPRCPDPSKGEAAKEDIIQSVKGRRDGATAIEVWTLDVSNSQSTLDFATRVTNELPRVDVLLGNAGVNLHGECQVAEGIEMTMQINVLNTFLLALVLLPKLRETKAKFPASVPHLVIVSSDTHRLTKFNEINAPNLYEAFADKSTYTGQARYQDSKLIQVLLMREIVARLKASDPSGSPSPIVFNLVTPGLVISNLERNLGKPRLATRIAHKVFYRTTEVGARTLVHAASAGPDTHGGYLLDYKNVPVESWIDTDMGKKAQLKTYEQTMKILDGRRQGIAAHAGL</sequence>
<evidence type="ECO:0000256" key="1">
    <source>
        <dbReference type="ARBA" id="ARBA00023002"/>
    </source>
</evidence>
<dbReference type="PANTHER" id="PTHR43157:SF31">
    <property type="entry name" value="PHOSPHATIDYLINOSITOL-GLYCAN BIOSYNTHESIS CLASS F PROTEIN"/>
    <property type="match status" value="1"/>
</dbReference>